<keyword evidence="5" id="KW-0548">Nucleotidyltransferase</keyword>
<dbReference type="GO" id="GO:0006261">
    <property type="term" value="P:DNA-templated DNA replication"/>
    <property type="evidence" value="ECO:0007669"/>
    <property type="project" value="InterPro"/>
</dbReference>
<keyword evidence="6" id="KW-1185">Reference proteome</keyword>
<feature type="domain" description="DNA-directed DNA polymerase family A palm" evidence="4">
    <location>
        <begin position="222"/>
        <end position="402"/>
    </location>
</feature>
<dbReference type="EC" id="2.7.7.7" evidence="1"/>
<dbReference type="Proteomes" id="UP000002007">
    <property type="component" value="Chromosome"/>
</dbReference>
<dbReference type="KEGG" id="rsa:RSal33209_2757"/>
<dbReference type="STRING" id="288705.RSal33209_2757"/>
<keyword evidence="2" id="KW-0235">DNA replication</keyword>
<keyword evidence="5" id="KW-0808">Transferase</keyword>
<dbReference type="NCBIfam" id="NF011538">
    <property type="entry name" value="PRK14975.1-1"/>
    <property type="match status" value="1"/>
</dbReference>
<evidence type="ECO:0000256" key="2">
    <source>
        <dbReference type="ARBA" id="ARBA00022705"/>
    </source>
</evidence>
<evidence type="ECO:0000259" key="4">
    <source>
        <dbReference type="Pfam" id="PF00476"/>
    </source>
</evidence>
<dbReference type="Pfam" id="PF00476">
    <property type="entry name" value="DNA_pol_A"/>
    <property type="match status" value="1"/>
</dbReference>
<gene>
    <name evidence="5" type="ordered locus">RSal33209_2757</name>
</gene>
<dbReference type="Gene3D" id="1.10.150.20">
    <property type="entry name" value="5' to 3' exonuclease, C-terminal subdomain"/>
    <property type="match status" value="1"/>
</dbReference>
<proteinExistence type="predicted"/>
<protein>
    <recommendedName>
        <fullName evidence="1">DNA-directed DNA polymerase</fullName>
        <ecNumber evidence="1">2.7.7.7</ecNumber>
    </recommendedName>
</protein>
<evidence type="ECO:0000313" key="5">
    <source>
        <dbReference type="EMBL" id="ABY24482.1"/>
    </source>
</evidence>
<dbReference type="PANTHER" id="PTHR10133">
    <property type="entry name" value="DNA POLYMERASE I"/>
    <property type="match status" value="1"/>
</dbReference>
<reference evidence="6" key="1">
    <citation type="journal article" date="2008" name="J. Bacteriol.">
        <title>Genome sequence of the fish pathogen Renibacterium salmoninarum suggests reductive evolution away from an environmental Arthrobacter ancestor.</title>
        <authorList>
            <person name="Wiens G.D."/>
            <person name="Rockey D.D."/>
            <person name="Wu Z."/>
            <person name="Chang J."/>
            <person name="Levy R."/>
            <person name="Crane S."/>
            <person name="Chen D.S."/>
            <person name="Capri G.R."/>
            <person name="Burnett J.R."/>
            <person name="Sudheesh P.S."/>
            <person name="Schipma M.J."/>
            <person name="Burd H."/>
            <person name="Bhattacharyya A."/>
            <person name="Rhodes L.D."/>
            <person name="Kaul R."/>
            <person name="Strom M.S."/>
        </authorList>
    </citation>
    <scope>NUCLEOTIDE SEQUENCE [LARGE SCALE GENOMIC DNA]</scope>
    <source>
        <strain evidence="6">ATCC 33209 / DSM 20767 / JCM 11484 / NBRC 15589 / NCIMB 2235</strain>
    </source>
</reference>
<dbReference type="GO" id="GO:0003677">
    <property type="term" value="F:DNA binding"/>
    <property type="evidence" value="ECO:0007669"/>
    <property type="project" value="InterPro"/>
</dbReference>
<comment type="catalytic activity">
    <reaction evidence="3">
        <text>DNA(n) + a 2'-deoxyribonucleoside 5'-triphosphate = DNA(n+1) + diphosphate</text>
        <dbReference type="Rhea" id="RHEA:22508"/>
        <dbReference type="Rhea" id="RHEA-COMP:17339"/>
        <dbReference type="Rhea" id="RHEA-COMP:17340"/>
        <dbReference type="ChEBI" id="CHEBI:33019"/>
        <dbReference type="ChEBI" id="CHEBI:61560"/>
        <dbReference type="ChEBI" id="CHEBI:173112"/>
        <dbReference type="EC" id="2.7.7.7"/>
    </reaction>
</comment>
<accession>A9WTG1</accession>
<sequence length="411" mass="44833">MALLAQQLLPRRQNRTMYILLADAPNSGPDSAAVQPLDAAGQPSAETKIVRKSELTDVVRSVETQRHPRWVWQRTQAWYPQLLAAGITVERCHDLGLSALVLAGSEFTLTTGYPRETPAVEEVFEARILVDSAQQSLFDEPVRRKGASLDQLAEELRAQLTAVQKSSQPKRLQLLLAAESAASLVAAEMQHAGVPWRVDIHEQLLEDALGPRPTGMQRPEKMDRLLAELRAKLGAIGLNPDSPQDLMRALHRAGIETKSARTWELQNIKHPAIEPLLAYKKLSRLFSANGWAWLDQWVHDGRFRPEYVVGGVASGRWASRGGGALQIPKQVRGAVHANHGYKLIVADAAQLEPRVLAALAQDAKMAEAAQDHDLYAGIAAQGFGGDRAKAKVALLGAIYGATTGESGRLMP</sequence>
<organism evidence="5 6">
    <name type="scientific">Renibacterium salmoninarum (strain ATCC 33209 / DSM 20767 / JCM 11484 / NBRC 15589 / NCIMB 2235)</name>
    <dbReference type="NCBI Taxonomy" id="288705"/>
    <lineage>
        <taxon>Bacteria</taxon>
        <taxon>Bacillati</taxon>
        <taxon>Actinomycetota</taxon>
        <taxon>Actinomycetes</taxon>
        <taxon>Micrococcales</taxon>
        <taxon>Micrococcaceae</taxon>
        <taxon>Renibacterium</taxon>
    </lineage>
</organism>
<dbReference type="AlphaFoldDB" id="A9WTG1"/>
<evidence type="ECO:0000256" key="1">
    <source>
        <dbReference type="ARBA" id="ARBA00012417"/>
    </source>
</evidence>
<dbReference type="InterPro" id="IPR002298">
    <property type="entry name" value="DNA_polymerase_A"/>
</dbReference>
<dbReference type="PANTHER" id="PTHR10133:SF27">
    <property type="entry name" value="DNA POLYMERASE NU"/>
    <property type="match status" value="1"/>
</dbReference>
<dbReference type="HOGENOM" id="CLU_035229_0_0_11"/>
<name>A9WTG1_RENSM</name>
<dbReference type="GO" id="GO:0006302">
    <property type="term" value="P:double-strand break repair"/>
    <property type="evidence" value="ECO:0007669"/>
    <property type="project" value="TreeGrafter"/>
</dbReference>
<dbReference type="EMBL" id="CP000910">
    <property type="protein sequence ID" value="ABY24482.1"/>
    <property type="molecule type" value="Genomic_DNA"/>
</dbReference>
<evidence type="ECO:0000256" key="3">
    <source>
        <dbReference type="ARBA" id="ARBA00049244"/>
    </source>
</evidence>
<dbReference type="GO" id="GO:0003887">
    <property type="term" value="F:DNA-directed DNA polymerase activity"/>
    <property type="evidence" value="ECO:0007669"/>
    <property type="project" value="UniProtKB-EC"/>
</dbReference>
<dbReference type="InterPro" id="IPR043502">
    <property type="entry name" value="DNA/RNA_pol_sf"/>
</dbReference>
<evidence type="ECO:0000313" key="6">
    <source>
        <dbReference type="Proteomes" id="UP000002007"/>
    </source>
</evidence>
<dbReference type="eggNOG" id="COG0749">
    <property type="taxonomic scope" value="Bacteria"/>
</dbReference>
<dbReference type="SUPFAM" id="SSF56672">
    <property type="entry name" value="DNA/RNA polymerases"/>
    <property type="match status" value="1"/>
</dbReference>
<dbReference type="InterPro" id="IPR001098">
    <property type="entry name" value="DNA-dir_DNA_pol_A_palm_dom"/>
</dbReference>